<accession>X0XTD9</accession>
<proteinExistence type="predicted"/>
<gene>
    <name evidence="1" type="ORF">S01H1_69447</name>
</gene>
<dbReference type="InterPro" id="IPR002933">
    <property type="entry name" value="Peptidase_M20"/>
</dbReference>
<dbReference type="InterPro" id="IPR017439">
    <property type="entry name" value="Amidohydrolase"/>
</dbReference>
<sequence>EAIFAVHSAPLPTGQFGSQPGMMLPGLDLIKITLSGDGDFAAAAEACSNVIAGVSTTAGLAPDHEANDDPMDAAMDPGAFISAGAFSSEAAGDDWMVTGMARASSEQMHARAKSGIEKGLAALALDGIEYKLLYIERAIAPMNNDADLVARADKLFRSIGGDAAVLTLGETTPFFSEDFAFFQEVVPGAMFFMGVSNAEKEIVGMPHHPMFVADEAAIAVGVKNMSLVLLDFLENGAER</sequence>
<dbReference type="PANTHER" id="PTHR11014:SF63">
    <property type="entry name" value="METALLOPEPTIDASE, PUTATIVE (AFU_ORTHOLOGUE AFUA_6G09600)-RELATED"/>
    <property type="match status" value="1"/>
</dbReference>
<evidence type="ECO:0000313" key="1">
    <source>
        <dbReference type="EMBL" id="GAG39913.1"/>
    </source>
</evidence>
<evidence type="ECO:0008006" key="2">
    <source>
        <dbReference type="Google" id="ProtNLM"/>
    </source>
</evidence>
<organism evidence="1">
    <name type="scientific">marine sediment metagenome</name>
    <dbReference type="NCBI Taxonomy" id="412755"/>
    <lineage>
        <taxon>unclassified sequences</taxon>
        <taxon>metagenomes</taxon>
        <taxon>ecological metagenomes</taxon>
    </lineage>
</organism>
<name>X0XTD9_9ZZZZ</name>
<dbReference type="Gene3D" id="3.40.630.10">
    <property type="entry name" value="Zn peptidases"/>
    <property type="match status" value="1"/>
</dbReference>
<dbReference type="Gene3D" id="3.30.70.360">
    <property type="match status" value="1"/>
</dbReference>
<dbReference type="EMBL" id="BARS01046111">
    <property type="protein sequence ID" value="GAG39913.1"/>
    <property type="molecule type" value="Genomic_DNA"/>
</dbReference>
<feature type="non-terminal residue" evidence="1">
    <location>
        <position position="1"/>
    </location>
</feature>
<dbReference type="AlphaFoldDB" id="X0XTD9"/>
<dbReference type="PANTHER" id="PTHR11014">
    <property type="entry name" value="PEPTIDASE M20 FAMILY MEMBER"/>
    <property type="match status" value="1"/>
</dbReference>
<reference evidence="1" key="1">
    <citation type="journal article" date="2014" name="Front. Microbiol.">
        <title>High frequency of phylogenetically diverse reductive dehalogenase-homologous genes in deep subseafloor sedimentary metagenomes.</title>
        <authorList>
            <person name="Kawai M."/>
            <person name="Futagami T."/>
            <person name="Toyoda A."/>
            <person name="Takaki Y."/>
            <person name="Nishi S."/>
            <person name="Hori S."/>
            <person name="Arai W."/>
            <person name="Tsubouchi T."/>
            <person name="Morono Y."/>
            <person name="Uchiyama I."/>
            <person name="Ito T."/>
            <person name="Fujiyama A."/>
            <person name="Inagaki F."/>
            <person name="Takami H."/>
        </authorList>
    </citation>
    <scope>NUCLEOTIDE SEQUENCE</scope>
    <source>
        <strain evidence="1">Expedition CK06-06</strain>
    </source>
</reference>
<protein>
    <recommendedName>
        <fullName evidence="2">Peptidase M20 dimerisation domain-containing protein</fullName>
    </recommendedName>
</protein>
<dbReference type="Pfam" id="PF01546">
    <property type="entry name" value="Peptidase_M20"/>
    <property type="match status" value="1"/>
</dbReference>
<dbReference type="SUPFAM" id="SSF53187">
    <property type="entry name" value="Zn-dependent exopeptidases"/>
    <property type="match status" value="1"/>
</dbReference>
<comment type="caution">
    <text evidence="1">The sequence shown here is derived from an EMBL/GenBank/DDBJ whole genome shotgun (WGS) entry which is preliminary data.</text>
</comment>
<dbReference type="GO" id="GO:0016787">
    <property type="term" value="F:hydrolase activity"/>
    <property type="evidence" value="ECO:0007669"/>
    <property type="project" value="InterPro"/>
</dbReference>